<sequence>MPPPRPAWRCVAAAVVRSRRAAAATVVAAAVYLVLAMLWCLVASLGLRRIARAACGEGCALVAGADEVSRLATGSLVVLAIVTLAVAAASICVVACGPEAEKVPGLGVLAPADRKVLGVFLLGMFGFLAFFFLALAGFLLKAYSPAKGSRMDRNGSVIIDVGVSSLLALSCFVVLPSLALFVWGRMLVLWHHISHI</sequence>
<evidence type="ECO:0000256" key="1">
    <source>
        <dbReference type="SAM" id="Phobius"/>
    </source>
</evidence>
<dbReference type="Proteomes" id="UP000823388">
    <property type="component" value="Chromosome 6K"/>
</dbReference>
<keyword evidence="1" id="KW-0812">Transmembrane</keyword>
<gene>
    <name evidence="2" type="ORF">PVAP13_6KG248918</name>
</gene>
<protein>
    <submittedName>
        <fullName evidence="2">Uncharacterized protein</fullName>
    </submittedName>
</protein>
<comment type="caution">
    <text evidence="2">The sequence shown here is derived from an EMBL/GenBank/DDBJ whole genome shotgun (WGS) entry which is preliminary data.</text>
</comment>
<dbReference type="AlphaFoldDB" id="A0A8T0RDC9"/>
<feature type="transmembrane region" description="Helical" evidence="1">
    <location>
        <begin position="116"/>
        <end position="140"/>
    </location>
</feature>
<proteinExistence type="predicted"/>
<evidence type="ECO:0000313" key="2">
    <source>
        <dbReference type="EMBL" id="KAG2583907.1"/>
    </source>
</evidence>
<reference evidence="2" key="1">
    <citation type="submission" date="2020-05" db="EMBL/GenBank/DDBJ databases">
        <title>WGS assembly of Panicum virgatum.</title>
        <authorList>
            <person name="Lovell J.T."/>
            <person name="Jenkins J."/>
            <person name="Shu S."/>
            <person name="Juenger T.E."/>
            <person name="Schmutz J."/>
        </authorList>
    </citation>
    <scope>NUCLEOTIDE SEQUENCE</scope>
    <source>
        <strain evidence="2">AP13</strain>
    </source>
</reference>
<evidence type="ECO:0000313" key="3">
    <source>
        <dbReference type="Proteomes" id="UP000823388"/>
    </source>
</evidence>
<feature type="transmembrane region" description="Helical" evidence="1">
    <location>
        <begin position="161"/>
        <end position="183"/>
    </location>
</feature>
<feature type="transmembrane region" description="Helical" evidence="1">
    <location>
        <begin position="20"/>
        <end position="42"/>
    </location>
</feature>
<organism evidence="2 3">
    <name type="scientific">Panicum virgatum</name>
    <name type="common">Blackwell switchgrass</name>
    <dbReference type="NCBI Taxonomy" id="38727"/>
    <lineage>
        <taxon>Eukaryota</taxon>
        <taxon>Viridiplantae</taxon>
        <taxon>Streptophyta</taxon>
        <taxon>Embryophyta</taxon>
        <taxon>Tracheophyta</taxon>
        <taxon>Spermatophyta</taxon>
        <taxon>Magnoliopsida</taxon>
        <taxon>Liliopsida</taxon>
        <taxon>Poales</taxon>
        <taxon>Poaceae</taxon>
        <taxon>PACMAD clade</taxon>
        <taxon>Panicoideae</taxon>
        <taxon>Panicodae</taxon>
        <taxon>Paniceae</taxon>
        <taxon>Panicinae</taxon>
        <taxon>Panicum</taxon>
        <taxon>Panicum sect. Hiantes</taxon>
    </lineage>
</organism>
<keyword evidence="1" id="KW-0472">Membrane</keyword>
<accession>A0A8T0RDC9</accession>
<feature type="transmembrane region" description="Helical" evidence="1">
    <location>
        <begin position="76"/>
        <end position="96"/>
    </location>
</feature>
<name>A0A8T0RDC9_PANVG</name>
<keyword evidence="3" id="KW-1185">Reference proteome</keyword>
<dbReference type="EMBL" id="CM029047">
    <property type="protein sequence ID" value="KAG2583907.1"/>
    <property type="molecule type" value="Genomic_DNA"/>
</dbReference>
<keyword evidence="1" id="KW-1133">Transmembrane helix</keyword>